<organism evidence="1 2">
    <name type="scientific">Microbacterium barkeri</name>
    <dbReference type="NCBI Taxonomy" id="33917"/>
    <lineage>
        <taxon>Bacteria</taxon>
        <taxon>Bacillati</taxon>
        <taxon>Actinomycetota</taxon>
        <taxon>Actinomycetes</taxon>
        <taxon>Micrococcales</taxon>
        <taxon>Microbacteriaceae</taxon>
        <taxon>Microbacterium</taxon>
    </lineage>
</organism>
<keyword evidence="2" id="KW-1185">Reference proteome</keyword>
<dbReference type="InterPro" id="IPR006311">
    <property type="entry name" value="TAT_signal"/>
</dbReference>
<dbReference type="InterPro" id="IPR006059">
    <property type="entry name" value="SBP"/>
</dbReference>
<evidence type="ECO:0000313" key="1">
    <source>
        <dbReference type="EMBL" id="GLJ62688.1"/>
    </source>
</evidence>
<dbReference type="AlphaFoldDB" id="A0A9W6H5H6"/>
<dbReference type="EMBL" id="BSEJ01000016">
    <property type="protein sequence ID" value="GLJ62688.1"/>
    <property type="molecule type" value="Genomic_DNA"/>
</dbReference>
<dbReference type="PANTHER" id="PTHR43649">
    <property type="entry name" value="ARABINOSE-BINDING PROTEIN-RELATED"/>
    <property type="match status" value="1"/>
</dbReference>
<dbReference type="PROSITE" id="PS51318">
    <property type="entry name" value="TAT"/>
    <property type="match status" value="1"/>
</dbReference>
<name>A0A9W6H5H6_9MICO</name>
<dbReference type="Pfam" id="PF13416">
    <property type="entry name" value="SBP_bac_8"/>
    <property type="match status" value="1"/>
</dbReference>
<dbReference type="RefSeq" id="WP_271174378.1">
    <property type="nucleotide sequence ID" value="NZ_BSEJ01000016.1"/>
</dbReference>
<reference evidence="1" key="2">
    <citation type="submission" date="2023-01" db="EMBL/GenBank/DDBJ databases">
        <authorList>
            <person name="Sun Q."/>
            <person name="Evtushenko L."/>
        </authorList>
    </citation>
    <scope>NUCLEOTIDE SEQUENCE</scope>
    <source>
        <strain evidence="1">VKM Ac-1020</strain>
    </source>
</reference>
<gene>
    <name evidence="1" type="ORF">GCM10017576_28190</name>
</gene>
<protein>
    <recommendedName>
        <fullName evidence="3">Carbohydrate ABC transporter substrate-binding protein, CUT1 family</fullName>
    </recommendedName>
</protein>
<comment type="caution">
    <text evidence="1">The sequence shown here is derived from an EMBL/GenBank/DDBJ whole genome shotgun (WGS) entry which is preliminary data.</text>
</comment>
<dbReference type="InterPro" id="IPR050490">
    <property type="entry name" value="Bact_solute-bd_prot1"/>
</dbReference>
<evidence type="ECO:0008006" key="3">
    <source>
        <dbReference type="Google" id="ProtNLM"/>
    </source>
</evidence>
<dbReference type="Proteomes" id="UP001142462">
    <property type="component" value="Unassembled WGS sequence"/>
</dbReference>
<dbReference type="NCBIfam" id="TIGR01409">
    <property type="entry name" value="TAT_signal_seq"/>
    <property type="match status" value="1"/>
</dbReference>
<dbReference type="Gene3D" id="3.40.190.10">
    <property type="entry name" value="Periplasmic binding protein-like II"/>
    <property type="match status" value="1"/>
</dbReference>
<dbReference type="SUPFAM" id="SSF53850">
    <property type="entry name" value="Periplasmic binding protein-like II"/>
    <property type="match status" value="1"/>
</dbReference>
<accession>A0A9W6H5H6</accession>
<proteinExistence type="predicted"/>
<evidence type="ECO:0000313" key="2">
    <source>
        <dbReference type="Proteomes" id="UP001142462"/>
    </source>
</evidence>
<reference evidence="1" key="1">
    <citation type="journal article" date="2014" name="Int. J. Syst. Evol. Microbiol.">
        <title>Complete genome sequence of Corynebacterium casei LMG S-19264T (=DSM 44701T), isolated from a smear-ripened cheese.</title>
        <authorList>
            <consortium name="US DOE Joint Genome Institute (JGI-PGF)"/>
            <person name="Walter F."/>
            <person name="Albersmeier A."/>
            <person name="Kalinowski J."/>
            <person name="Ruckert C."/>
        </authorList>
    </citation>
    <scope>NUCLEOTIDE SEQUENCE</scope>
    <source>
        <strain evidence="1">VKM Ac-1020</strain>
    </source>
</reference>
<dbReference type="InterPro" id="IPR019546">
    <property type="entry name" value="TAT_signal_bac_arc"/>
</dbReference>
<dbReference type="PANTHER" id="PTHR43649:SF12">
    <property type="entry name" value="DIACETYLCHITOBIOSE BINDING PROTEIN DASA"/>
    <property type="match status" value="1"/>
</dbReference>
<sequence length="460" mass="50162">MATQSPAQLGPLAQLAQHQTTRRAFLGMAATAGAAFGLAACSSPYNDAKTLTFTFWGNGPEKTAVTDVVRTFAKSVGLTPKAQNIPVTDYETKLNTLVAGSNPPDAGYINPGAAMRFGEQGKLVNALDYPDFDQFMPSVVHYYEPDKAVSQICMEAYALWYDKAALREVGMDALPTTPDQVMGWDAFIALADKLTVDDEGRHPSESGFNADRVERYGFGSPTWLAPYSVLLKTAGVDMFDAEGTRCFFDTEEAIAVFQAINDMIFEHRVSPNGAQMGEISGSIASGRVAMNLDGQWTLMDLNPIRKEKGFQFDVGIAPSFGQGAWTATMSNANGVFSSSDNKEDAMQLLLQLSDPAQVPLFEQGLWMPVLEKFYTDDALRAGWMDNDDHPAGYRAAVADMAFDNQFTYPDFRIKNWPEIDAAIAGFLTTFVSEKTDVRATCKAMAEAVNPLMQGAYLDTL</sequence>